<dbReference type="RefSeq" id="WP_073024706.1">
    <property type="nucleotide sequence ID" value="NZ_FQZS01000005.1"/>
</dbReference>
<dbReference type="OrthoDB" id="9803021at2"/>
<dbReference type="PROSITE" id="PS51343">
    <property type="entry name" value="PII_GLNB_DOM"/>
    <property type="match status" value="1"/>
</dbReference>
<dbReference type="GO" id="GO:0030234">
    <property type="term" value="F:enzyme regulator activity"/>
    <property type="evidence" value="ECO:0007669"/>
    <property type="project" value="InterPro"/>
</dbReference>
<sequence>MENGSKMKALFIIINAGYANEVVSLLREAGAKGATILNSRGEGVQHEYFMGITVDSEKELIVCVVEETTAEKAMIMMKERKGVQPHVRSVCFTMPIDTVVGLNMPFLNPADDKE</sequence>
<dbReference type="InterPro" id="IPR011322">
    <property type="entry name" value="N-reg_PII-like_a/b"/>
</dbReference>
<keyword evidence="2" id="KW-1185">Reference proteome</keyword>
<name>A0A1M6CGT7_9FIRM</name>
<dbReference type="AlphaFoldDB" id="A0A1M6CGT7"/>
<dbReference type="Gene3D" id="3.30.70.120">
    <property type="match status" value="1"/>
</dbReference>
<dbReference type="InterPro" id="IPR015867">
    <property type="entry name" value="N-reg_PII/ATP_PRibTrfase_C"/>
</dbReference>
<reference evidence="1 2" key="1">
    <citation type="submission" date="2016-11" db="EMBL/GenBank/DDBJ databases">
        <authorList>
            <person name="Jaros S."/>
            <person name="Januszkiewicz K."/>
            <person name="Wedrychowicz H."/>
        </authorList>
    </citation>
    <scope>NUCLEOTIDE SEQUENCE [LARGE SCALE GENOMIC DNA]</scope>
    <source>
        <strain evidence="1 2">DSM 19022</strain>
    </source>
</reference>
<dbReference type="Pfam" id="PF00543">
    <property type="entry name" value="P-II"/>
    <property type="match status" value="1"/>
</dbReference>
<dbReference type="InterPro" id="IPR002187">
    <property type="entry name" value="N-reg_PII"/>
</dbReference>
<accession>A0A1M6CGT7</accession>
<dbReference type="EMBL" id="FQZS01000005">
    <property type="protein sequence ID" value="SHI60061.1"/>
    <property type="molecule type" value="Genomic_DNA"/>
</dbReference>
<dbReference type="STRING" id="1122184.SAMN02745176_00764"/>
<evidence type="ECO:0000313" key="1">
    <source>
        <dbReference type="EMBL" id="SHI60061.1"/>
    </source>
</evidence>
<dbReference type="GO" id="GO:0006808">
    <property type="term" value="P:regulation of nitrogen utilization"/>
    <property type="evidence" value="ECO:0007669"/>
    <property type="project" value="InterPro"/>
</dbReference>
<gene>
    <name evidence="1" type="ORF">SAMN02745176_00764</name>
</gene>
<proteinExistence type="predicted"/>
<dbReference type="SUPFAM" id="SSF54913">
    <property type="entry name" value="GlnB-like"/>
    <property type="match status" value="1"/>
</dbReference>
<protein>
    <submittedName>
        <fullName evidence="1">Nitrogen regulatory protein P-II family</fullName>
    </submittedName>
</protein>
<organism evidence="1 2">
    <name type="scientific">Lutispora thermophila DSM 19022</name>
    <dbReference type="NCBI Taxonomy" id="1122184"/>
    <lineage>
        <taxon>Bacteria</taxon>
        <taxon>Bacillati</taxon>
        <taxon>Bacillota</taxon>
        <taxon>Clostridia</taxon>
        <taxon>Lutisporales</taxon>
        <taxon>Lutisporaceae</taxon>
        <taxon>Lutispora</taxon>
    </lineage>
</organism>
<evidence type="ECO:0000313" key="2">
    <source>
        <dbReference type="Proteomes" id="UP000184442"/>
    </source>
</evidence>
<dbReference type="Proteomes" id="UP000184442">
    <property type="component" value="Unassembled WGS sequence"/>
</dbReference>